<dbReference type="EMBL" id="AGEY01000024">
    <property type="protein sequence ID" value="EHM00482.1"/>
    <property type="molecule type" value="Genomic_DNA"/>
</dbReference>
<sequence>MSIVSTFFGLLAYDSIKPGDPNQLPSKTLETNRITSSFK</sequence>
<evidence type="ECO:0000313" key="1">
    <source>
        <dbReference type="EMBL" id="EHM00482.1"/>
    </source>
</evidence>
<dbReference type="PATRIC" id="fig|797515.3.peg.453"/>
<accession>G9ZL90</accession>
<dbReference type="STRING" id="797515.HMPREF9103_00488"/>
<proteinExistence type="predicted"/>
<keyword evidence="2" id="KW-1185">Reference proteome</keyword>
<protein>
    <submittedName>
        <fullName evidence="1">Uncharacterized protein</fullName>
    </submittedName>
</protein>
<dbReference type="Proteomes" id="UP000004625">
    <property type="component" value="Unassembled WGS sequence"/>
</dbReference>
<evidence type="ECO:0000313" key="2">
    <source>
        <dbReference type="Proteomes" id="UP000004625"/>
    </source>
</evidence>
<name>G9ZL90_9LACO</name>
<gene>
    <name evidence="1" type="ORF">HMPREF9103_00488</name>
</gene>
<dbReference type="AlphaFoldDB" id="G9ZL90"/>
<reference evidence="1 2" key="1">
    <citation type="submission" date="2011-09" db="EMBL/GenBank/DDBJ databases">
        <authorList>
            <person name="Weinstock G."/>
            <person name="Sodergren E."/>
            <person name="Clifton S."/>
            <person name="Fulton L."/>
            <person name="Fulton B."/>
            <person name="Courtney L."/>
            <person name="Fronick C."/>
            <person name="Harrison M."/>
            <person name="Strong C."/>
            <person name="Farmer C."/>
            <person name="Delahaunty K."/>
            <person name="Markovic C."/>
            <person name="Hall O."/>
            <person name="Minx P."/>
            <person name="Tomlinson C."/>
            <person name="Mitreva M."/>
            <person name="Hou S."/>
            <person name="Chen J."/>
            <person name="Wollam A."/>
            <person name="Pepin K.H."/>
            <person name="Johnson M."/>
            <person name="Bhonagiri V."/>
            <person name="Zhang X."/>
            <person name="Suruliraj S."/>
            <person name="Warren W."/>
            <person name="Chinwalla A."/>
            <person name="Mardis E.R."/>
            <person name="Wilson R.K."/>
        </authorList>
    </citation>
    <scope>NUCLEOTIDE SEQUENCE [LARGE SCALE GENOMIC DNA]</scope>
    <source>
        <strain evidence="1 2">F0439</strain>
    </source>
</reference>
<comment type="caution">
    <text evidence="1">The sequence shown here is derived from an EMBL/GenBank/DDBJ whole genome shotgun (WGS) entry which is preliminary data.</text>
</comment>
<dbReference type="HOGENOM" id="CLU_3311850_0_0_9"/>
<organism evidence="1 2">
    <name type="scientific">Lentilactobacillus parafarraginis F0439</name>
    <dbReference type="NCBI Taxonomy" id="797515"/>
    <lineage>
        <taxon>Bacteria</taxon>
        <taxon>Bacillati</taxon>
        <taxon>Bacillota</taxon>
        <taxon>Bacilli</taxon>
        <taxon>Lactobacillales</taxon>
        <taxon>Lactobacillaceae</taxon>
        <taxon>Lentilactobacillus</taxon>
    </lineage>
</organism>